<dbReference type="PRINTS" id="PR00080">
    <property type="entry name" value="SDRFAMILY"/>
</dbReference>
<dbReference type="InterPro" id="IPR020904">
    <property type="entry name" value="Sc_DH/Rdtase_CS"/>
</dbReference>
<dbReference type="PANTHER" id="PTHR43943">
    <property type="entry name" value="DEHYDROGENASE/REDUCTASE (SDR FAMILY) MEMBER 4"/>
    <property type="match status" value="1"/>
</dbReference>
<name>A0A2H8TI07_9HEMI</name>
<keyword evidence="2" id="KW-0560">Oxidoreductase</keyword>
<organism evidence="3">
    <name type="scientific">Melanaphis sacchari</name>
    <dbReference type="NCBI Taxonomy" id="742174"/>
    <lineage>
        <taxon>Eukaryota</taxon>
        <taxon>Metazoa</taxon>
        <taxon>Ecdysozoa</taxon>
        <taxon>Arthropoda</taxon>
        <taxon>Hexapoda</taxon>
        <taxon>Insecta</taxon>
        <taxon>Pterygota</taxon>
        <taxon>Neoptera</taxon>
        <taxon>Paraneoptera</taxon>
        <taxon>Hemiptera</taxon>
        <taxon>Sternorrhyncha</taxon>
        <taxon>Aphidomorpha</taxon>
        <taxon>Aphidoidea</taxon>
        <taxon>Aphididae</taxon>
        <taxon>Aphidini</taxon>
        <taxon>Melanaphis</taxon>
    </lineage>
</organism>
<evidence type="ECO:0000256" key="1">
    <source>
        <dbReference type="ARBA" id="ARBA00006484"/>
    </source>
</evidence>
<dbReference type="SUPFAM" id="SSF51735">
    <property type="entry name" value="NAD(P)-binding Rossmann-fold domains"/>
    <property type="match status" value="1"/>
</dbReference>
<dbReference type="Gene3D" id="3.40.50.720">
    <property type="entry name" value="NAD(P)-binding Rossmann-like Domain"/>
    <property type="match status" value="1"/>
</dbReference>
<accession>A0A2H8TI07</accession>
<protein>
    <submittedName>
        <fullName evidence="3">Dehydrogenase/reductase SDR family member 4</fullName>
    </submittedName>
</protein>
<proteinExistence type="inferred from homology"/>
<comment type="similarity">
    <text evidence="1">Belongs to the short-chain dehydrogenases/reductases (SDR) family.</text>
</comment>
<dbReference type="AlphaFoldDB" id="A0A2H8TI07"/>
<sequence length="280" mass="29984">MNCIHKFSSPIITSFGIKFKKMFSNIAKPLEGKVAIITASTDGIGFAAAKQLVNDGASIMICSRKENNVKNALEQLQKEYGVNKVKGLVCHVSKNDDRTNLIQETIKIFGGIDILVSNAATNPTSGSVLDCSEEIWDKIFDVNVKSTFLLTKEVVPHLISRGGGSIVYVSSIAGINPIPMLGAYSVSKTALLCLTKVVAMDLAENNIRVNCIAPGIIKTKFASAITGNESLNEHFLQGIPIKRFGRPEEIGSIISFLCSPASSYITGEVIVASGGMTSRL</sequence>
<dbReference type="InterPro" id="IPR002347">
    <property type="entry name" value="SDR_fam"/>
</dbReference>
<evidence type="ECO:0000313" key="3">
    <source>
        <dbReference type="EMBL" id="MBW13661.1"/>
    </source>
</evidence>
<dbReference type="PANTHER" id="PTHR43943:SF2">
    <property type="entry name" value="DEHYDROGENASE_REDUCTASE 4"/>
    <property type="match status" value="1"/>
</dbReference>
<dbReference type="FunFam" id="3.40.50.720:FF:000084">
    <property type="entry name" value="Short-chain dehydrogenase reductase"/>
    <property type="match status" value="1"/>
</dbReference>
<reference evidence="3" key="1">
    <citation type="submission" date="2017-10" db="EMBL/GenBank/DDBJ databases">
        <title>Transcriptome Assembly of Sugarcane Aphid Adults.</title>
        <authorList>
            <person name="Scully E.D."/>
            <person name="Palmer N.A."/>
            <person name="Geib S.M."/>
            <person name="Sarath G."/>
            <person name="Sattler S.E."/>
        </authorList>
    </citation>
    <scope>NUCLEOTIDE SEQUENCE</scope>
    <source>
        <tissue evidence="3">Whole body</tissue>
    </source>
</reference>
<dbReference type="InterPro" id="IPR036291">
    <property type="entry name" value="NAD(P)-bd_dom_sf"/>
</dbReference>
<dbReference type="PRINTS" id="PR00081">
    <property type="entry name" value="GDHRDH"/>
</dbReference>
<dbReference type="EMBL" id="GFXV01001856">
    <property type="protein sequence ID" value="MBW13661.1"/>
    <property type="molecule type" value="Transcribed_RNA"/>
</dbReference>
<dbReference type="Pfam" id="PF13561">
    <property type="entry name" value="adh_short_C2"/>
    <property type="match status" value="1"/>
</dbReference>
<dbReference type="OrthoDB" id="1669814at2759"/>
<dbReference type="PROSITE" id="PS00061">
    <property type="entry name" value="ADH_SHORT"/>
    <property type="match status" value="1"/>
</dbReference>
<dbReference type="GO" id="GO:0004090">
    <property type="term" value="F:carbonyl reductase (NADPH) activity"/>
    <property type="evidence" value="ECO:0007669"/>
    <property type="project" value="TreeGrafter"/>
</dbReference>
<dbReference type="NCBIfam" id="NF005559">
    <property type="entry name" value="PRK07231.1"/>
    <property type="match status" value="1"/>
</dbReference>
<evidence type="ECO:0000256" key="2">
    <source>
        <dbReference type="ARBA" id="ARBA00023002"/>
    </source>
</evidence>
<gene>
    <name evidence="3" type="primary">DHRS4_1</name>
</gene>